<evidence type="ECO:0000313" key="2">
    <source>
        <dbReference type="Proteomes" id="UP000256924"/>
    </source>
</evidence>
<name>A0A3D9ALU1_9FLAO</name>
<protein>
    <submittedName>
        <fullName evidence="1">Uncharacterized protein</fullName>
    </submittedName>
</protein>
<keyword evidence="2" id="KW-1185">Reference proteome</keyword>
<proteinExistence type="predicted"/>
<evidence type="ECO:0000313" key="1">
    <source>
        <dbReference type="EMBL" id="REC41966.1"/>
    </source>
</evidence>
<dbReference type="EMBL" id="QNVU01000052">
    <property type="protein sequence ID" value="REC41966.1"/>
    <property type="molecule type" value="Genomic_DNA"/>
</dbReference>
<dbReference type="Proteomes" id="UP000256924">
    <property type="component" value="Unassembled WGS sequence"/>
</dbReference>
<reference evidence="1 2" key="1">
    <citation type="journal article" date="2004" name="Emerg. Infect. Dis.">
        <title>Amoebae-resisting bacteria isolated from human nasal swabs by amoebal coculture.</title>
        <authorList>
            <person name="Greub G."/>
            <person name="La Scola B."/>
            <person name="Raoult D."/>
        </authorList>
    </citation>
    <scope>NUCLEOTIDE SEQUENCE [LARGE SCALE GENOMIC DNA]</scope>
    <source>
        <strain evidence="1 2">CCUG 51329</strain>
    </source>
</reference>
<organism evidence="1 2">
    <name type="scientific">Candidatus Chryseobacterium massiliense</name>
    <dbReference type="NCBI Taxonomy" id="204089"/>
    <lineage>
        <taxon>Bacteria</taxon>
        <taxon>Pseudomonadati</taxon>
        <taxon>Bacteroidota</taxon>
        <taxon>Flavobacteriia</taxon>
        <taxon>Flavobacteriales</taxon>
        <taxon>Weeksellaceae</taxon>
        <taxon>Chryseobacterium group</taxon>
        <taxon>Chryseobacterium</taxon>
    </lineage>
</organism>
<gene>
    <name evidence="1" type="ORF">DRF68_18120</name>
</gene>
<dbReference type="AlphaFoldDB" id="A0A3D9ALU1"/>
<sequence>MASFFGIENQRILSGKTQVKVYPKEYRIEVVQQKIFALTPTENDRQLAKKEWEEIYNLKSHNRQWSEELNYFSDKKIEFSESKKEITAKITLTYSHPNDMAVMGIWYDENKDRFIMNYIPEHRLKTNDGKRDGIFWNFDGNRNFSFTITPFATVPQNKKSSISLYLN</sequence>
<accession>A0A3D9ALU1</accession>
<comment type="caution">
    <text evidence="1">The sequence shown here is derived from an EMBL/GenBank/DDBJ whole genome shotgun (WGS) entry which is preliminary data.</text>
</comment>